<feature type="domain" description="F-box associated beta-propeller type 1" evidence="2">
    <location>
        <begin position="734"/>
        <end position="1005"/>
    </location>
</feature>
<feature type="domain" description="F-box associated beta-propeller type 1" evidence="2">
    <location>
        <begin position="58"/>
        <end position="374"/>
    </location>
</feature>
<gene>
    <name evidence="3" type="ORF">HID58_003163</name>
</gene>
<feature type="compositionally biased region" description="Basic residues" evidence="1">
    <location>
        <begin position="375"/>
        <end position="390"/>
    </location>
</feature>
<dbReference type="PANTHER" id="PTHR47993">
    <property type="entry name" value="OS09G0372900 PROTEIN-RELATED"/>
    <property type="match status" value="1"/>
</dbReference>
<dbReference type="InterPro" id="IPR036047">
    <property type="entry name" value="F-box-like_dom_sf"/>
</dbReference>
<dbReference type="InterPro" id="IPR050233">
    <property type="entry name" value="A_thaliana_F-box"/>
</dbReference>
<keyword evidence="4" id="KW-1185">Reference proteome</keyword>
<dbReference type="Proteomes" id="UP000824890">
    <property type="component" value="Unassembled WGS sequence"/>
</dbReference>
<dbReference type="PANTHER" id="PTHR47993:SF26">
    <property type="entry name" value="F-BOX ASSOCIATED DOMAIN-CONTAINING PROTEIN"/>
    <property type="match status" value="1"/>
</dbReference>
<dbReference type="InterPro" id="IPR017451">
    <property type="entry name" value="F-box-assoc_interact_dom"/>
</dbReference>
<evidence type="ECO:0000313" key="3">
    <source>
        <dbReference type="EMBL" id="KAH0943526.1"/>
    </source>
</evidence>
<dbReference type="NCBIfam" id="TIGR01640">
    <property type="entry name" value="F_box_assoc_1"/>
    <property type="match status" value="3"/>
</dbReference>
<dbReference type="InterPro" id="IPR006527">
    <property type="entry name" value="F-box-assoc_dom_typ1"/>
</dbReference>
<evidence type="ECO:0000313" key="4">
    <source>
        <dbReference type="Proteomes" id="UP000824890"/>
    </source>
</evidence>
<comment type="caution">
    <text evidence="3">The sequence shown here is derived from an EMBL/GenBank/DDBJ whole genome shotgun (WGS) entry which is preliminary data.</text>
</comment>
<feature type="region of interest" description="Disordered" evidence="1">
    <location>
        <begin position="1015"/>
        <end position="1041"/>
    </location>
</feature>
<dbReference type="Pfam" id="PF07734">
    <property type="entry name" value="FBA_1"/>
    <property type="match status" value="3"/>
</dbReference>
<dbReference type="SUPFAM" id="SSF81383">
    <property type="entry name" value="F-box domain"/>
    <property type="match status" value="2"/>
</dbReference>
<reference evidence="3 4" key="1">
    <citation type="submission" date="2021-05" db="EMBL/GenBank/DDBJ databases">
        <title>Genome Assembly of Synthetic Allotetraploid Brassica napus Reveals Homoeologous Exchanges between Subgenomes.</title>
        <authorList>
            <person name="Davis J.T."/>
        </authorList>
    </citation>
    <scope>NUCLEOTIDE SEQUENCE [LARGE SCALE GENOMIC DNA]</scope>
    <source>
        <strain evidence="4">cv. Da-Ae</strain>
        <tissue evidence="3">Seedling</tissue>
    </source>
</reference>
<dbReference type="EMBL" id="JAGKQM010000001">
    <property type="protein sequence ID" value="KAH0943526.1"/>
    <property type="molecule type" value="Genomic_DNA"/>
</dbReference>
<feature type="region of interest" description="Disordered" evidence="1">
    <location>
        <begin position="375"/>
        <end position="409"/>
    </location>
</feature>
<evidence type="ECO:0000259" key="2">
    <source>
        <dbReference type="Pfam" id="PF07734"/>
    </source>
</evidence>
<organism evidence="3 4">
    <name type="scientific">Brassica napus</name>
    <name type="common">Rape</name>
    <dbReference type="NCBI Taxonomy" id="3708"/>
    <lineage>
        <taxon>Eukaryota</taxon>
        <taxon>Viridiplantae</taxon>
        <taxon>Streptophyta</taxon>
        <taxon>Embryophyta</taxon>
        <taxon>Tracheophyta</taxon>
        <taxon>Spermatophyta</taxon>
        <taxon>Magnoliopsida</taxon>
        <taxon>eudicotyledons</taxon>
        <taxon>Gunneridae</taxon>
        <taxon>Pentapetalae</taxon>
        <taxon>rosids</taxon>
        <taxon>malvids</taxon>
        <taxon>Brassicales</taxon>
        <taxon>Brassicaceae</taxon>
        <taxon>Brassiceae</taxon>
        <taxon>Brassica</taxon>
    </lineage>
</organism>
<proteinExistence type="predicted"/>
<sequence length="1068" mass="123375">MIKKMVMITDLPFDLEKKILALVPKESRPQWQTTCKRWYALRQDLLAKKHLAQTGREFIFLLNNSVFSTTINLQGVHNNVDPAMEFGGKLGSLQDSNDLQIDSIFYCKGLVLCTMVGKQRLLVCNPSNRETRYVKPRSHGCSEYALGYKGSKSSCVNSYKILRYCRYLDTQMRRTVSEFELYDFMSDSWRVLDVDEHDAYISARGVSVKGNTYWVAKRYGNQFILSFDFTREKFGFLPLPYESAGPGVSVDYGHKDTAVLSVVRDEQLSVLHQYLHLFSFEMKIWVSNMIGTKKVSWGKFLVVDVVLLNVVSFVVDEEHKVAVCCCTDKDDGDEEGTSIFVIGENIQRHVYDEEVTIDASWPHLINYVPSPVHVVRKSTRKSKRKRNARRHQPEEGTSARSVEETKVTPKAKPKAYRNCLQLAYLLSRDVESVVEMKSVVQVSSNLKKKKDEDGTLYSQSYFPRNTWLKQDETREFTLFLNDSVYSTVINLQGVHNNFPSLNCMSLALTLIDVDNHDWDISASDVSVKGNAYWVAKKNDNEFFQFILSFDFTRDRFGLLPLPYESDGHDYFMTDKYEITAVLSVVRDEQLSVLHHYLHRYSLEMKIWMSGKDVFKEQCTSISIIGENVHKHVYGQRIRDGLWPQLLNYVPSPVHISKKSTPKGKIKRKTRQLVKYINQKKMVMITDLPFDLEKKILALVPKESRPQWQTTCKRWYAVRQDLLSKKHLARTGRELILLLNTNVFSTTINLQGVHNSVDPVMEFGSKLGSLQDSNDLQIHDIFYCKGLVLCTMVGKQMLVVCNPSNRETRYVEPRTSHGCSEYALGYKGSKSSCVSSYKILRYCRYSDKQLKRTVSEFELYDFMSDSWRVLDIDEHDWEITARGVSVKGNTYWVAKKKKDQFILSFDFSRERFGLLPLPYESVGPEDFINNKYDDTAVLSVVRDEQLSVLHQYLHVYSSEMKIWVSNTIDTKKVSWSEFLVVDVVLLNIVSFVLEEEHKVAVWIMASSHELRSKPGSNFKEGYAQKQKETNYKEGSSARSVEETKVTPIDKAKRVFRVALNVPKEFRKRE</sequence>
<name>A0ABQ8EPN6_BRANA</name>
<protein>
    <recommendedName>
        <fullName evidence="2">F-box associated beta-propeller type 1 domain-containing protein</fullName>
    </recommendedName>
</protein>
<evidence type="ECO:0000256" key="1">
    <source>
        <dbReference type="SAM" id="MobiDB-lite"/>
    </source>
</evidence>
<accession>A0ABQ8EPN6</accession>
<feature type="domain" description="F-box associated beta-propeller type 1" evidence="2">
    <location>
        <begin position="507"/>
        <end position="609"/>
    </location>
</feature>